<keyword evidence="5 7" id="KW-1133">Transmembrane helix</keyword>
<comment type="subcellular location">
    <subcellularLocation>
        <location evidence="1">Cell membrane</location>
        <topology evidence="1">Multi-pass membrane protein</topology>
    </subcellularLocation>
</comment>
<evidence type="ECO:0000256" key="3">
    <source>
        <dbReference type="ARBA" id="ARBA00022475"/>
    </source>
</evidence>
<evidence type="ECO:0000256" key="5">
    <source>
        <dbReference type="ARBA" id="ARBA00022989"/>
    </source>
</evidence>
<evidence type="ECO:0000256" key="4">
    <source>
        <dbReference type="ARBA" id="ARBA00022692"/>
    </source>
</evidence>
<reference evidence="8" key="1">
    <citation type="submission" date="2019-08" db="EMBL/GenBank/DDBJ databases">
        <authorList>
            <person name="Kucharzyk K."/>
            <person name="Murdoch R.W."/>
            <person name="Higgins S."/>
            <person name="Loffler F."/>
        </authorList>
    </citation>
    <scope>NUCLEOTIDE SEQUENCE</scope>
</reference>
<dbReference type="AlphaFoldDB" id="A0A645J7Q5"/>
<feature type="transmembrane region" description="Helical" evidence="7">
    <location>
        <begin position="71"/>
        <end position="96"/>
    </location>
</feature>
<evidence type="ECO:0000256" key="7">
    <source>
        <dbReference type="SAM" id="Phobius"/>
    </source>
</evidence>
<feature type="transmembrane region" description="Helical" evidence="7">
    <location>
        <begin position="29"/>
        <end position="59"/>
    </location>
</feature>
<organism evidence="8">
    <name type="scientific">bioreactor metagenome</name>
    <dbReference type="NCBI Taxonomy" id="1076179"/>
    <lineage>
        <taxon>unclassified sequences</taxon>
        <taxon>metagenomes</taxon>
        <taxon>ecological metagenomes</taxon>
    </lineage>
</organism>
<accession>A0A645J7Q5</accession>
<keyword evidence="4 7" id="KW-0812">Transmembrane</keyword>
<sequence>MNVLLLGGLGVFLSQGLYRVFFWIFPRHFFVYIFINAFLGSALTIIGVGFGICALLALAGAYSWDYLVEEYFVYFLLLGFSEAWLSGMVMTLFVIYRPNWVFTFDDTRYLAGK</sequence>
<comment type="caution">
    <text evidence="8">The sequence shown here is derived from an EMBL/GenBank/DDBJ whole genome shotgun (WGS) entry which is preliminary data.</text>
</comment>
<keyword evidence="3" id="KW-1003">Cell membrane</keyword>
<dbReference type="InterPro" id="IPR002751">
    <property type="entry name" value="CbiM/NikMN"/>
</dbReference>
<dbReference type="GO" id="GO:0000041">
    <property type="term" value="P:transition metal ion transport"/>
    <property type="evidence" value="ECO:0007669"/>
    <property type="project" value="InterPro"/>
</dbReference>
<evidence type="ECO:0000256" key="2">
    <source>
        <dbReference type="ARBA" id="ARBA00022448"/>
    </source>
</evidence>
<gene>
    <name evidence="8" type="ORF">SDC9_207148</name>
</gene>
<keyword evidence="2" id="KW-0813">Transport</keyword>
<keyword evidence="6 7" id="KW-0472">Membrane</keyword>
<evidence type="ECO:0000256" key="6">
    <source>
        <dbReference type="ARBA" id="ARBA00023136"/>
    </source>
</evidence>
<evidence type="ECO:0000313" key="8">
    <source>
        <dbReference type="EMBL" id="MPN59427.1"/>
    </source>
</evidence>
<protein>
    <submittedName>
        <fullName evidence="8">Uncharacterized protein</fullName>
    </submittedName>
</protein>
<name>A0A645J7Q5_9ZZZZ</name>
<evidence type="ECO:0000256" key="1">
    <source>
        <dbReference type="ARBA" id="ARBA00004651"/>
    </source>
</evidence>
<dbReference type="EMBL" id="VSSQ01133433">
    <property type="protein sequence ID" value="MPN59427.1"/>
    <property type="molecule type" value="Genomic_DNA"/>
</dbReference>
<dbReference type="GO" id="GO:0005886">
    <property type="term" value="C:plasma membrane"/>
    <property type="evidence" value="ECO:0007669"/>
    <property type="project" value="UniProtKB-SubCell"/>
</dbReference>
<proteinExistence type="predicted"/>
<dbReference type="Pfam" id="PF01891">
    <property type="entry name" value="CbiM"/>
    <property type="match status" value="1"/>
</dbReference>